<dbReference type="RefSeq" id="WP_094023302.1">
    <property type="nucleotide sequence ID" value="NZ_FXYF01000019.1"/>
</dbReference>
<dbReference type="GO" id="GO:0009236">
    <property type="term" value="P:cobalamin biosynthetic process"/>
    <property type="evidence" value="ECO:0007669"/>
    <property type="project" value="UniProtKB-UniPathway"/>
</dbReference>
<name>A0A238L4W6_9RHOB</name>
<accession>A0A238L4W6</accession>
<evidence type="ECO:0000256" key="1">
    <source>
        <dbReference type="ARBA" id="ARBA00004953"/>
    </source>
</evidence>
<dbReference type="PROSITE" id="PS51014">
    <property type="entry name" value="COBK_CBIJ"/>
    <property type="match status" value="1"/>
</dbReference>
<dbReference type="EMBL" id="FXYF01000019">
    <property type="protein sequence ID" value="SMX50047.1"/>
    <property type="molecule type" value="Genomic_DNA"/>
</dbReference>
<proteinExistence type="predicted"/>
<keyword evidence="5" id="KW-1185">Reference proteome</keyword>
<dbReference type="Pfam" id="PF02571">
    <property type="entry name" value="CbiJ"/>
    <property type="match status" value="1"/>
</dbReference>
<evidence type="ECO:0000313" key="4">
    <source>
        <dbReference type="EMBL" id="SMX50047.1"/>
    </source>
</evidence>
<dbReference type="InterPro" id="IPR003723">
    <property type="entry name" value="Precorrin-6x_reduct"/>
</dbReference>
<reference evidence="4 5" key="1">
    <citation type="submission" date="2017-05" db="EMBL/GenBank/DDBJ databases">
        <authorList>
            <person name="Song R."/>
            <person name="Chenine A.L."/>
            <person name="Ruprecht R.M."/>
        </authorList>
    </citation>
    <scope>NUCLEOTIDE SEQUENCE [LARGE SCALE GENOMIC DNA]</scope>
    <source>
        <strain evidence="4 5">CECT 8898</strain>
    </source>
</reference>
<dbReference type="AlphaFoldDB" id="A0A238L4W6"/>
<dbReference type="PANTHER" id="PTHR36925:SF1">
    <property type="entry name" value="COBALT-PRECORRIN-6A REDUCTASE"/>
    <property type="match status" value="1"/>
</dbReference>
<keyword evidence="2" id="KW-0169">Cobalamin biosynthesis</keyword>
<dbReference type="PANTHER" id="PTHR36925">
    <property type="entry name" value="COBALT-PRECORRIN-6A REDUCTASE"/>
    <property type="match status" value="1"/>
</dbReference>
<sequence>MNGIVIIGGSTEAHRLARALPSALVRLPTPERVARRWPGAVSFGPVTADWLRAVGAGAVIEAAHPANTRAAFAAAAAARAAGVPILQLVRASWRAGPGDRWVSVRDVRDAARVIPRGARVLVTTGREALPQLRALRAEILMRRIGQPVPPSGCPLPRGRWQCADGPISVAGELRLMRRERIEWLLVPNAGGLGGLPKLAAARALHLPVAMIDRPRRPDGPRVITPEEALRWLQTLTS</sequence>
<dbReference type="Proteomes" id="UP000207598">
    <property type="component" value="Unassembled WGS sequence"/>
</dbReference>
<dbReference type="UniPathway" id="UPA00148"/>
<gene>
    <name evidence="4" type="primary">cobK_2</name>
    <name evidence="4" type="ORF">MAA8898_04575</name>
</gene>
<protein>
    <submittedName>
        <fullName evidence="4">Precorrin-6A reductase</fullName>
        <ecNumber evidence="4">1.3.1.54</ecNumber>
    </submittedName>
</protein>
<keyword evidence="3 4" id="KW-0560">Oxidoreductase</keyword>
<evidence type="ECO:0000313" key="5">
    <source>
        <dbReference type="Proteomes" id="UP000207598"/>
    </source>
</evidence>
<evidence type="ECO:0000256" key="3">
    <source>
        <dbReference type="ARBA" id="ARBA00023002"/>
    </source>
</evidence>
<dbReference type="GO" id="GO:0016994">
    <property type="term" value="F:precorrin-6A reductase activity"/>
    <property type="evidence" value="ECO:0007669"/>
    <property type="project" value="UniProtKB-EC"/>
</dbReference>
<dbReference type="OrthoDB" id="5183775at2"/>
<evidence type="ECO:0000256" key="2">
    <source>
        <dbReference type="ARBA" id="ARBA00022573"/>
    </source>
</evidence>
<comment type="pathway">
    <text evidence="1">Cofactor biosynthesis; adenosylcobalamin biosynthesis.</text>
</comment>
<organism evidence="4 5">
    <name type="scientific">Maliponia aquimaris</name>
    <dbReference type="NCBI Taxonomy" id="1673631"/>
    <lineage>
        <taxon>Bacteria</taxon>
        <taxon>Pseudomonadati</taxon>
        <taxon>Pseudomonadota</taxon>
        <taxon>Alphaproteobacteria</taxon>
        <taxon>Rhodobacterales</taxon>
        <taxon>Paracoccaceae</taxon>
        <taxon>Maliponia</taxon>
    </lineage>
</organism>
<dbReference type="EC" id="1.3.1.54" evidence="4"/>